<feature type="transmembrane region" description="Helical" evidence="7">
    <location>
        <begin position="165"/>
        <end position="186"/>
    </location>
</feature>
<evidence type="ECO:0000313" key="9">
    <source>
        <dbReference type="EMBL" id="MDP5274106.1"/>
    </source>
</evidence>
<evidence type="ECO:0000256" key="3">
    <source>
        <dbReference type="ARBA" id="ARBA00022475"/>
    </source>
</evidence>
<keyword evidence="5 7" id="KW-1133">Transmembrane helix</keyword>
<accession>A0ABT9IXL0</accession>
<dbReference type="RefSeq" id="WP_305991396.1">
    <property type="nucleotide sequence ID" value="NZ_JAVAMP010000002.1"/>
</dbReference>
<evidence type="ECO:0000313" key="10">
    <source>
        <dbReference type="Proteomes" id="UP001231941"/>
    </source>
</evidence>
<comment type="caution">
    <text evidence="9">The sequence shown here is derived from an EMBL/GenBank/DDBJ whole genome shotgun (WGS) entry which is preliminary data.</text>
</comment>
<evidence type="ECO:0000256" key="6">
    <source>
        <dbReference type="ARBA" id="ARBA00023136"/>
    </source>
</evidence>
<evidence type="ECO:0000256" key="4">
    <source>
        <dbReference type="ARBA" id="ARBA00022692"/>
    </source>
</evidence>
<evidence type="ECO:0000256" key="1">
    <source>
        <dbReference type="ARBA" id="ARBA00004651"/>
    </source>
</evidence>
<dbReference type="InterPro" id="IPR011701">
    <property type="entry name" value="MFS"/>
</dbReference>
<dbReference type="PROSITE" id="PS50850">
    <property type="entry name" value="MFS"/>
    <property type="match status" value="1"/>
</dbReference>
<dbReference type="SUPFAM" id="SSF103473">
    <property type="entry name" value="MFS general substrate transporter"/>
    <property type="match status" value="1"/>
</dbReference>
<feature type="domain" description="Major facilitator superfamily (MFS) profile" evidence="8">
    <location>
        <begin position="9"/>
        <end position="396"/>
    </location>
</feature>
<dbReference type="Pfam" id="PF07690">
    <property type="entry name" value="MFS_1"/>
    <property type="match status" value="1"/>
</dbReference>
<gene>
    <name evidence="9" type="ORF">Q5Y73_08310</name>
</gene>
<dbReference type="EMBL" id="JAVAMP010000002">
    <property type="protein sequence ID" value="MDP5274106.1"/>
    <property type="molecule type" value="Genomic_DNA"/>
</dbReference>
<keyword evidence="4 7" id="KW-0812">Transmembrane</keyword>
<dbReference type="PANTHER" id="PTHR43266">
    <property type="entry name" value="MACROLIDE-EFFLUX PROTEIN"/>
    <property type="match status" value="1"/>
</dbReference>
<organism evidence="9 10">
    <name type="scientific">Chengkuizengella axinellae</name>
    <dbReference type="NCBI Taxonomy" id="3064388"/>
    <lineage>
        <taxon>Bacteria</taxon>
        <taxon>Bacillati</taxon>
        <taxon>Bacillota</taxon>
        <taxon>Bacilli</taxon>
        <taxon>Bacillales</taxon>
        <taxon>Paenibacillaceae</taxon>
        <taxon>Chengkuizengella</taxon>
    </lineage>
</organism>
<dbReference type="PANTHER" id="PTHR43266:SF8">
    <property type="entry name" value="MACROLIDE-EFFLUX PROTEIN"/>
    <property type="match status" value="1"/>
</dbReference>
<dbReference type="InterPro" id="IPR020846">
    <property type="entry name" value="MFS_dom"/>
</dbReference>
<feature type="transmembrane region" description="Helical" evidence="7">
    <location>
        <begin position="76"/>
        <end position="96"/>
    </location>
</feature>
<evidence type="ECO:0000256" key="2">
    <source>
        <dbReference type="ARBA" id="ARBA00022448"/>
    </source>
</evidence>
<sequence>MHDLLKNKVLMILILSDIIQQTAIWIRNIALLFFIMEKTNDSPIYVSLLTVIEYTPIFLFSFIGGTLADRWNPKKAMIYGDLASAISLLVIIFFVTGGNWQAIFFATLVSSVVSQISQPSTSIMIKKHIPEKLIAPAIGITQSLVALFLIIGPVIGTLIYSWLGIQASLISIMIAFLISAFSLLFLPNFKKDAAHKQHSNLINEMQDGFHYVIHSKNLVIIAITFGIIGLSAGIVHPLDVFIIIERLGLEKENLQWFYILAGIGMLLGSISASILANKMNIKMVIVGALCFLSVTLIIEVLSVWIALTSTMRFLTGFLLALWQTTLGMLVIKMVDEKFIGRANGILTPLFIGGMLIGSALAGPLMVATSLINAFLIAGSITLISALISTKLTFKSSEKLTKTKKNHMHFH</sequence>
<dbReference type="InterPro" id="IPR036259">
    <property type="entry name" value="MFS_trans_sf"/>
</dbReference>
<proteinExistence type="predicted"/>
<feature type="transmembrane region" description="Helical" evidence="7">
    <location>
        <begin position="256"/>
        <end position="276"/>
    </location>
</feature>
<dbReference type="Proteomes" id="UP001231941">
    <property type="component" value="Unassembled WGS sequence"/>
</dbReference>
<evidence type="ECO:0000256" key="5">
    <source>
        <dbReference type="ARBA" id="ARBA00022989"/>
    </source>
</evidence>
<feature type="transmembrane region" description="Helical" evidence="7">
    <location>
        <begin position="343"/>
        <end position="364"/>
    </location>
</feature>
<feature type="transmembrane region" description="Helical" evidence="7">
    <location>
        <begin position="12"/>
        <end position="36"/>
    </location>
</feature>
<feature type="transmembrane region" description="Helical" evidence="7">
    <location>
        <begin position="283"/>
        <end position="307"/>
    </location>
</feature>
<keyword evidence="10" id="KW-1185">Reference proteome</keyword>
<feature type="transmembrane region" description="Helical" evidence="7">
    <location>
        <begin position="370"/>
        <end position="393"/>
    </location>
</feature>
<feature type="transmembrane region" description="Helical" evidence="7">
    <location>
        <begin position="218"/>
        <end position="244"/>
    </location>
</feature>
<dbReference type="CDD" id="cd06173">
    <property type="entry name" value="MFS_MefA_like"/>
    <property type="match status" value="1"/>
</dbReference>
<protein>
    <submittedName>
        <fullName evidence="9">MFS transporter</fullName>
    </submittedName>
</protein>
<evidence type="ECO:0000259" key="8">
    <source>
        <dbReference type="PROSITE" id="PS50850"/>
    </source>
</evidence>
<feature type="transmembrane region" description="Helical" evidence="7">
    <location>
        <begin position="133"/>
        <end position="159"/>
    </location>
</feature>
<keyword evidence="6 7" id="KW-0472">Membrane</keyword>
<feature type="transmembrane region" description="Helical" evidence="7">
    <location>
        <begin position="42"/>
        <end position="64"/>
    </location>
</feature>
<keyword evidence="2" id="KW-0813">Transport</keyword>
<name>A0ABT9IXL0_9BACL</name>
<evidence type="ECO:0000256" key="7">
    <source>
        <dbReference type="SAM" id="Phobius"/>
    </source>
</evidence>
<comment type="subcellular location">
    <subcellularLocation>
        <location evidence="1">Cell membrane</location>
        <topology evidence="1">Multi-pass membrane protein</topology>
    </subcellularLocation>
</comment>
<feature type="transmembrane region" description="Helical" evidence="7">
    <location>
        <begin position="313"/>
        <end position="331"/>
    </location>
</feature>
<dbReference type="Gene3D" id="1.20.1250.20">
    <property type="entry name" value="MFS general substrate transporter like domains"/>
    <property type="match status" value="1"/>
</dbReference>
<reference evidence="9 10" key="1">
    <citation type="submission" date="2023-08" db="EMBL/GenBank/DDBJ databases">
        <authorList>
            <person name="Park J.-S."/>
        </authorList>
    </citation>
    <scope>NUCLEOTIDE SEQUENCE [LARGE SCALE GENOMIC DNA]</scope>
    <source>
        <strain evidence="9 10">2205SS18-9</strain>
    </source>
</reference>
<keyword evidence="3" id="KW-1003">Cell membrane</keyword>